<comment type="caution">
    <text evidence="4">The sequence shown here is derived from an EMBL/GenBank/DDBJ whole genome shotgun (WGS) entry which is preliminary data.</text>
</comment>
<gene>
    <name evidence="4" type="ORF">PEVE_00035004</name>
</gene>
<dbReference type="PROSITE" id="PS50005">
    <property type="entry name" value="TPR"/>
    <property type="match status" value="1"/>
</dbReference>
<proteinExistence type="predicted"/>
<dbReference type="PANTHER" id="PTHR22904">
    <property type="entry name" value="TPR REPEAT CONTAINING PROTEIN"/>
    <property type="match status" value="1"/>
</dbReference>
<evidence type="ECO:0000256" key="3">
    <source>
        <dbReference type="PROSITE-ProRule" id="PRU00339"/>
    </source>
</evidence>
<dbReference type="Proteomes" id="UP001159427">
    <property type="component" value="Unassembled WGS sequence"/>
</dbReference>
<evidence type="ECO:0000256" key="2">
    <source>
        <dbReference type="ARBA" id="ARBA00022803"/>
    </source>
</evidence>
<name>A0ABN8T258_9CNID</name>
<evidence type="ECO:0000313" key="4">
    <source>
        <dbReference type="EMBL" id="CAH3197582.1"/>
    </source>
</evidence>
<feature type="non-terminal residue" evidence="4">
    <location>
        <position position="1"/>
    </location>
</feature>
<accession>A0ABN8T258</accession>
<reference evidence="4 5" key="1">
    <citation type="submission" date="2022-05" db="EMBL/GenBank/DDBJ databases">
        <authorList>
            <consortium name="Genoscope - CEA"/>
            <person name="William W."/>
        </authorList>
    </citation>
    <scope>NUCLEOTIDE SEQUENCE [LARGE SCALE GENOMIC DNA]</scope>
</reference>
<dbReference type="InterPro" id="IPR011990">
    <property type="entry name" value="TPR-like_helical_dom_sf"/>
</dbReference>
<keyword evidence="2 3" id="KW-0802">TPR repeat</keyword>
<evidence type="ECO:0000313" key="5">
    <source>
        <dbReference type="Proteomes" id="UP001159427"/>
    </source>
</evidence>
<dbReference type="EMBL" id="CALNXI010005379">
    <property type="protein sequence ID" value="CAH3197582.1"/>
    <property type="molecule type" value="Genomic_DNA"/>
</dbReference>
<feature type="repeat" description="TPR" evidence="3">
    <location>
        <begin position="236"/>
        <end position="269"/>
    </location>
</feature>
<dbReference type="Gene3D" id="1.25.40.10">
    <property type="entry name" value="Tetratricopeptide repeat domain"/>
    <property type="match status" value="3"/>
</dbReference>
<dbReference type="InterPro" id="IPR019734">
    <property type="entry name" value="TPR_rpt"/>
</dbReference>
<organism evidence="4 5">
    <name type="scientific">Porites evermanni</name>
    <dbReference type="NCBI Taxonomy" id="104178"/>
    <lineage>
        <taxon>Eukaryota</taxon>
        <taxon>Metazoa</taxon>
        <taxon>Cnidaria</taxon>
        <taxon>Anthozoa</taxon>
        <taxon>Hexacorallia</taxon>
        <taxon>Scleractinia</taxon>
        <taxon>Fungiina</taxon>
        <taxon>Poritidae</taxon>
        <taxon>Porites</taxon>
    </lineage>
</organism>
<dbReference type="SUPFAM" id="SSF48452">
    <property type="entry name" value="TPR-like"/>
    <property type="match status" value="3"/>
</dbReference>
<dbReference type="PANTHER" id="PTHR22904:SF523">
    <property type="entry name" value="STRESS-INDUCED-PHOSPHOPROTEIN 1"/>
    <property type="match status" value="1"/>
</dbReference>
<evidence type="ECO:0000256" key="1">
    <source>
        <dbReference type="ARBA" id="ARBA00022737"/>
    </source>
</evidence>
<dbReference type="SMART" id="SM00028">
    <property type="entry name" value="TPR"/>
    <property type="match status" value="9"/>
</dbReference>
<protein>
    <submittedName>
        <fullName evidence="4">Uncharacterized protein</fullName>
    </submittedName>
</protein>
<sequence length="831" mass="94455">FFQQEAWKWTNRGFRLYEQQNYYLSELCASIALHFNAYNPHFTTPALLCRAVSRYQLGNIQGTLSDAEVIEGLDKQFATTSAHSQKEAALEKFEEHNYEEALKLLKLALLLHPKDSSGLKFRRFVESHQAAAYFKLKKYRKALEVGETSYWSNSSQKSTEEAKRWKERGNHVSKEPNSVELAIAYYSLALSYTPPYERDLKATILSNRSLMYKKTGKDEEALRDAQQCVQNNPNWAKAQYRLGSCLFARERFKEALDAFSKSLHLLLNHSSSSEKDAVDTLNQLLLVALKHPGGTSGIHYSVPRNLLQTVITEAVDDKDWDRLHLVFMGGGGEKRFQKGLGGLGTGCDASSVPLEEVIHCDFKDLTDFISVLLDHKASSDPPKGRENPVDVAIQLHKFDVVNVLMNRCKKAGPFRETTSTSKPVKRTFKTDALEAIRKDDNGKAIELLKLSLKHEKSGIEEERKTLKSLCELYFRETLFKECLETGKKLKSTFWGEKSEDNISFRQWKKWGNELHKERKYEFMAEFYSLALEFTPLSNKEIMTALLSNRCLAFNKLEKFKDALADAEECIKIKPEWFRGHSRQGTCLCHLKRKEEALEAFCKAHTLTEKDKNATADDVISVAMDIEDGENRITCHFSPDTLQHLVKEASERKEWKKLRFLFLGSAASMTARGVCFECDASCVPLDLLIESNVEDLHNLVFHLLRRGALPDGLKECRRPPLLAAMEMRKFPLAVTLLRNQADPSCIVGHGIYINKEGQPKQWFHLGRKAVESGNHKKAVMLLNMCIHLSDSGQDVSILTAAYQALAEAHFKLEEHEQSINAGKECFGARKSC</sequence>
<keyword evidence="1" id="KW-0677">Repeat</keyword>
<keyword evidence="5" id="KW-1185">Reference proteome</keyword>